<dbReference type="AlphaFoldDB" id="A0A8D8NCE7"/>
<sequence>MLPNVSGGSGNGTNNQSHGPNYSSKQSCGKYRDEAVADIADKCNLQGWPPGSNVTSTRITTIIGGAFFHGAGDCRSAVYNPGRGAAATTPPSGRGRAHGLESRSGTRAGPSGAGAKRTPRE</sequence>
<evidence type="ECO:0000313" key="2">
    <source>
        <dbReference type="EMBL" id="CAG6560106.1"/>
    </source>
</evidence>
<proteinExistence type="predicted"/>
<dbReference type="EMBL" id="HBUE01263044">
    <property type="protein sequence ID" value="CAG6560106.1"/>
    <property type="molecule type" value="Transcribed_RNA"/>
</dbReference>
<evidence type="ECO:0000256" key="1">
    <source>
        <dbReference type="SAM" id="MobiDB-lite"/>
    </source>
</evidence>
<feature type="region of interest" description="Disordered" evidence="1">
    <location>
        <begin position="81"/>
        <end position="121"/>
    </location>
</feature>
<organism evidence="2">
    <name type="scientific">Culex pipiens</name>
    <name type="common">House mosquito</name>
    <dbReference type="NCBI Taxonomy" id="7175"/>
    <lineage>
        <taxon>Eukaryota</taxon>
        <taxon>Metazoa</taxon>
        <taxon>Ecdysozoa</taxon>
        <taxon>Arthropoda</taxon>
        <taxon>Hexapoda</taxon>
        <taxon>Insecta</taxon>
        <taxon>Pterygota</taxon>
        <taxon>Neoptera</taxon>
        <taxon>Endopterygota</taxon>
        <taxon>Diptera</taxon>
        <taxon>Nematocera</taxon>
        <taxon>Culicoidea</taxon>
        <taxon>Culicidae</taxon>
        <taxon>Culicinae</taxon>
        <taxon>Culicini</taxon>
        <taxon>Culex</taxon>
        <taxon>Culex</taxon>
    </lineage>
</organism>
<dbReference type="EMBL" id="HBUE01157917">
    <property type="protein sequence ID" value="CAG6508750.1"/>
    <property type="molecule type" value="Transcribed_RNA"/>
</dbReference>
<accession>A0A8D8NCE7</accession>
<feature type="region of interest" description="Disordered" evidence="1">
    <location>
        <begin position="1"/>
        <end position="30"/>
    </location>
</feature>
<protein>
    <submittedName>
        <fullName evidence="2">(northern house mosquito) hypothetical protein</fullName>
    </submittedName>
</protein>
<reference evidence="2" key="1">
    <citation type="submission" date="2021-05" db="EMBL/GenBank/DDBJ databases">
        <authorList>
            <person name="Alioto T."/>
            <person name="Alioto T."/>
            <person name="Gomez Garrido J."/>
        </authorList>
    </citation>
    <scope>NUCLEOTIDE SEQUENCE</scope>
</reference>
<name>A0A8D8NCE7_CULPI</name>